<keyword evidence="3" id="KW-1185">Reference proteome</keyword>
<evidence type="ECO:0000313" key="2">
    <source>
        <dbReference type="EMBL" id="KAK9145107.1"/>
    </source>
</evidence>
<dbReference type="Proteomes" id="UP001417504">
    <property type="component" value="Unassembled WGS sequence"/>
</dbReference>
<evidence type="ECO:0000313" key="3">
    <source>
        <dbReference type="Proteomes" id="UP001417504"/>
    </source>
</evidence>
<name>A0AAP0K3A3_9MAGN</name>
<dbReference type="EMBL" id="JBBNAE010000002">
    <property type="protein sequence ID" value="KAK9145107.1"/>
    <property type="molecule type" value="Genomic_DNA"/>
</dbReference>
<proteinExistence type="predicted"/>
<feature type="region of interest" description="Disordered" evidence="1">
    <location>
        <begin position="1"/>
        <end position="25"/>
    </location>
</feature>
<accession>A0AAP0K3A3</accession>
<reference evidence="2 3" key="1">
    <citation type="submission" date="2024-01" db="EMBL/GenBank/DDBJ databases">
        <title>Genome assemblies of Stephania.</title>
        <authorList>
            <person name="Yang L."/>
        </authorList>
    </citation>
    <scope>NUCLEOTIDE SEQUENCE [LARGE SCALE GENOMIC DNA]</scope>
    <source>
        <strain evidence="2">QJT</strain>
        <tissue evidence="2">Leaf</tissue>
    </source>
</reference>
<gene>
    <name evidence="2" type="ORF">Sjap_005010</name>
</gene>
<dbReference type="AlphaFoldDB" id="A0AAP0K3A3"/>
<feature type="compositionally biased region" description="Polar residues" evidence="1">
    <location>
        <begin position="12"/>
        <end position="25"/>
    </location>
</feature>
<organism evidence="2 3">
    <name type="scientific">Stephania japonica</name>
    <dbReference type="NCBI Taxonomy" id="461633"/>
    <lineage>
        <taxon>Eukaryota</taxon>
        <taxon>Viridiplantae</taxon>
        <taxon>Streptophyta</taxon>
        <taxon>Embryophyta</taxon>
        <taxon>Tracheophyta</taxon>
        <taxon>Spermatophyta</taxon>
        <taxon>Magnoliopsida</taxon>
        <taxon>Ranunculales</taxon>
        <taxon>Menispermaceae</taxon>
        <taxon>Menispermoideae</taxon>
        <taxon>Cissampelideae</taxon>
        <taxon>Stephania</taxon>
    </lineage>
</organism>
<evidence type="ECO:0000256" key="1">
    <source>
        <dbReference type="SAM" id="MobiDB-lite"/>
    </source>
</evidence>
<sequence length="49" mass="5369">MTWLKNAMGRSSCDNTTPTPTPETFVSITKSPSKFGRANVGTTFIVDFK</sequence>
<protein>
    <submittedName>
        <fullName evidence="2">Uncharacterized protein</fullName>
    </submittedName>
</protein>
<comment type="caution">
    <text evidence="2">The sequence shown here is derived from an EMBL/GenBank/DDBJ whole genome shotgun (WGS) entry which is preliminary data.</text>
</comment>